<sequence length="140" mass="14385">MLAVWEGPGGRPVGGGLALDSEHVDDGQQVAAVAGPVAGRHLQLGHHLRNAVPHEAALRLGQYAMPSSSRLQRRRISPVGGAQTDHNITDSVSEATPEAPGGRGGGRSPMALGGQRTAAVSPKGVIFHTTLEKLSSAHIS</sequence>
<keyword evidence="3" id="KW-1185">Reference proteome</keyword>
<evidence type="ECO:0000256" key="1">
    <source>
        <dbReference type="SAM" id="MobiDB-lite"/>
    </source>
</evidence>
<evidence type="ECO:0000313" key="2">
    <source>
        <dbReference type="EMBL" id="TNN57630.1"/>
    </source>
</evidence>
<dbReference type="AlphaFoldDB" id="A0A4Z2GWJ9"/>
<feature type="compositionally biased region" description="Polar residues" evidence="1">
    <location>
        <begin position="84"/>
        <end position="94"/>
    </location>
</feature>
<dbReference type="EMBL" id="SRLO01000400">
    <property type="protein sequence ID" value="TNN57630.1"/>
    <property type="molecule type" value="Genomic_DNA"/>
</dbReference>
<proteinExistence type="predicted"/>
<accession>A0A4Z2GWJ9</accession>
<protein>
    <submittedName>
        <fullName evidence="2">Uncharacterized protein</fullName>
    </submittedName>
</protein>
<organism evidence="2 3">
    <name type="scientific">Liparis tanakae</name>
    <name type="common">Tanaka's snailfish</name>
    <dbReference type="NCBI Taxonomy" id="230148"/>
    <lineage>
        <taxon>Eukaryota</taxon>
        <taxon>Metazoa</taxon>
        <taxon>Chordata</taxon>
        <taxon>Craniata</taxon>
        <taxon>Vertebrata</taxon>
        <taxon>Euteleostomi</taxon>
        <taxon>Actinopterygii</taxon>
        <taxon>Neopterygii</taxon>
        <taxon>Teleostei</taxon>
        <taxon>Neoteleostei</taxon>
        <taxon>Acanthomorphata</taxon>
        <taxon>Eupercaria</taxon>
        <taxon>Perciformes</taxon>
        <taxon>Cottioidei</taxon>
        <taxon>Cottales</taxon>
        <taxon>Liparidae</taxon>
        <taxon>Liparis</taxon>
    </lineage>
</organism>
<gene>
    <name evidence="2" type="ORF">EYF80_032160</name>
</gene>
<comment type="caution">
    <text evidence="2">The sequence shown here is derived from an EMBL/GenBank/DDBJ whole genome shotgun (WGS) entry which is preliminary data.</text>
</comment>
<evidence type="ECO:0000313" key="3">
    <source>
        <dbReference type="Proteomes" id="UP000314294"/>
    </source>
</evidence>
<dbReference type="Proteomes" id="UP000314294">
    <property type="component" value="Unassembled WGS sequence"/>
</dbReference>
<reference evidence="2 3" key="1">
    <citation type="submission" date="2019-03" db="EMBL/GenBank/DDBJ databases">
        <title>First draft genome of Liparis tanakae, snailfish: a comprehensive survey of snailfish specific genes.</title>
        <authorList>
            <person name="Kim W."/>
            <person name="Song I."/>
            <person name="Jeong J.-H."/>
            <person name="Kim D."/>
            <person name="Kim S."/>
            <person name="Ryu S."/>
            <person name="Song J.Y."/>
            <person name="Lee S.K."/>
        </authorList>
    </citation>
    <scope>NUCLEOTIDE SEQUENCE [LARGE SCALE GENOMIC DNA]</scope>
    <source>
        <tissue evidence="2">Muscle</tissue>
    </source>
</reference>
<name>A0A4Z2GWJ9_9TELE</name>
<feature type="region of interest" description="Disordered" evidence="1">
    <location>
        <begin position="67"/>
        <end position="114"/>
    </location>
</feature>